<dbReference type="PANTHER" id="PTHR24559:SF444">
    <property type="entry name" value="REVERSE TRANSCRIPTASE DOMAIN-CONTAINING PROTEIN"/>
    <property type="match status" value="1"/>
</dbReference>
<dbReference type="Gene3D" id="3.30.70.270">
    <property type="match status" value="1"/>
</dbReference>
<dbReference type="InterPro" id="IPR053134">
    <property type="entry name" value="RNA-dir_DNA_polymerase"/>
</dbReference>
<dbReference type="OrthoDB" id="6776860at2759"/>
<evidence type="ECO:0000259" key="1">
    <source>
        <dbReference type="Pfam" id="PF00078"/>
    </source>
</evidence>
<name>A0A9Q3IBH3_9BASI</name>
<evidence type="ECO:0000313" key="2">
    <source>
        <dbReference type="EMBL" id="MBW0535313.1"/>
    </source>
</evidence>
<dbReference type="InterPro" id="IPR043502">
    <property type="entry name" value="DNA/RNA_pol_sf"/>
</dbReference>
<sequence>MCNTKPARGKGYHDGTSCITSILINNVEAKGNLATGAFCNCIGKDYLQVIVREWKNHLLPIKGAKVSSSSNITVRAHEAYLTINIDRTYPPLCRRKAYPAGPRDREALEKHIQELIQLCALRNVGHNEEVEVTNPVIIACNNDESRIIRDSRALNIYTDSDRYPTPRIQEMLTQLSKSKYKTWMHASKVFNQNFLILKSNNLLRIIAQCVINEYLRTPFGIKNAPSHYQRMINTIFPTELSEGWLIIYIDDIIICSD</sequence>
<dbReference type="Gene3D" id="3.10.10.10">
    <property type="entry name" value="HIV Type 1 Reverse Transcriptase, subunit A, domain 1"/>
    <property type="match status" value="1"/>
</dbReference>
<organism evidence="2 3">
    <name type="scientific">Austropuccinia psidii MF-1</name>
    <dbReference type="NCBI Taxonomy" id="1389203"/>
    <lineage>
        <taxon>Eukaryota</taxon>
        <taxon>Fungi</taxon>
        <taxon>Dikarya</taxon>
        <taxon>Basidiomycota</taxon>
        <taxon>Pucciniomycotina</taxon>
        <taxon>Pucciniomycetes</taxon>
        <taxon>Pucciniales</taxon>
        <taxon>Sphaerophragmiaceae</taxon>
        <taxon>Austropuccinia</taxon>
    </lineage>
</organism>
<dbReference type="PANTHER" id="PTHR24559">
    <property type="entry name" value="TRANSPOSON TY3-I GAG-POL POLYPROTEIN"/>
    <property type="match status" value="1"/>
</dbReference>
<dbReference type="InterPro" id="IPR043128">
    <property type="entry name" value="Rev_trsase/Diguanyl_cyclase"/>
</dbReference>
<dbReference type="InterPro" id="IPR000477">
    <property type="entry name" value="RT_dom"/>
</dbReference>
<dbReference type="Pfam" id="PF00078">
    <property type="entry name" value="RVT_1"/>
    <property type="match status" value="1"/>
</dbReference>
<comment type="caution">
    <text evidence="2">The sequence shown here is derived from an EMBL/GenBank/DDBJ whole genome shotgun (WGS) entry which is preliminary data.</text>
</comment>
<protein>
    <recommendedName>
        <fullName evidence="1">Reverse transcriptase domain-containing protein</fullName>
    </recommendedName>
</protein>
<gene>
    <name evidence="2" type="ORF">O181_075028</name>
</gene>
<reference evidence="2" key="1">
    <citation type="submission" date="2021-03" db="EMBL/GenBank/DDBJ databases">
        <title>Draft genome sequence of rust myrtle Austropuccinia psidii MF-1, a brazilian biotype.</title>
        <authorList>
            <person name="Quecine M.C."/>
            <person name="Pachon D.M.R."/>
            <person name="Bonatelli M.L."/>
            <person name="Correr F.H."/>
            <person name="Franceschini L.M."/>
            <person name="Leite T.F."/>
            <person name="Margarido G.R.A."/>
            <person name="Almeida C.A."/>
            <person name="Ferrarezi J.A."/>
            <person name="Labate C.A."/>
        </authorList>
    </citation>
    <scope>NUCLEOTIDE SEQUENCE</scope>
    <source>
        <strain evidence="2">MF-1</strain>
    </source>
</reference>
<dbReference type="SUPFAM" id="SSF56672">
    <property type="entry name" value="DNA/RNA polymerases"/>
    <property type="match status" value="1"/>
</dbReference>
<keyword evidence="3" id="KW-1185">Reference proteome</keyword>
<accession>A0A9Q3IBH3</accession>
<dbReference type="Proteomes" id="UP000765509">
    <property type="component" value="Unassembled WGS sequence"/>
</dbReference>
<proteinExistence type="predicted"/>
<evidence type="ECO:0000313" key="3">
    <source>
        <dbReference type="Proteomes" id="UP000765509"/>
    </source>
</evidence>
<dbReference type="AlphaFoldDB" id="A0A9Q3IBH3"/>
<feature type="domain" description="Reverse transcriptase" evidence="1">
    <location>
        <begin position="145"/>
        <end position="257"/>
    </location>
</feature>
<dbReference type="EMBL" id="AVOT02040137">
    <property type="protein sequence ID" value="MBW0535313.1"/>
    <property type="molecule type" value="Genomic_DNA"/>
</dbReference>